<dbReference type="EMBL" id="GGMS01005962">
    <property type="protein sequence ID" value="MBY75165.1"/>
    <property type="molecule type" value="Transcribed_RNA"/>
</dbReference>
<reference evidence="1" key="1">
    <citation type="submission" date="2018-04" db="EMBL/GenBank/DDBJ databases">
        <title>Transcriptome assembly of Sipha flava.</title>
        <authorList>
            <person name="Scully E.D."/>
            <person name="Geib S.M."/>
            <person name="Palmer N.A."/>
            <person name="Koch K."/>
            <person name="Bradshaw J."/>
            <person name="Heng-Moss T."/>
            <person name="Sarath G."/>
        </authorList>
    </citation>
    <scope>NUCLEOTIDE SEQUENCE</scope>
</reference>
<organism evidence="1">
    <name type="scientific">Sipha flava</name>
    <name type="common">yellow sugarcane aphid</name>
    <dbReference type="NCBI Taxonomy" id="143950"/>
    <lineage>
        <taxon>Eukaryota</taxon>
        <taxon>Metazoa</taxon>
        <taxon>Ecdysozoa</taxon>
        <taxon>Arthropoda</taxon>
        <taxon>Hexapoda</taxon>
        <taxon>Insecta</taxon>
        <taxon>Pterygota</taxon>
        <taxon>Neoptera</taxon>
        <taxon>Paraneoptera</taxon>
        <taxon>Hemiptera</taxon>
        <taxon>Sternorrhyncha</taxon>
        <taxon>Aphidomorpha</taxon>
        <taxon>Aphidoidea</taxon>
        <taxon>Aphididae</taxon>
        <taxon>Sipha</taxon>
    </lineage>
</organism>
<proteinExistence type="predicted"/>
<sequence>MALKYKHIEKDLYYVKILFYHINPLINPPGGFIKINCAYTIQFITEKLFTNFPSIRETILCSDCSFILNRNRPIIIANLPNETFEFLLDSLDAIISNRVSTNICESCSKGKLVKNYELGEHIFIEPVINTGNIKTDNTNLDLLVVLNNIPKRINIQSKILISEE</sequence>
<name>A0A2S2QBP3_9HEMI</name>
<protein>
    <submittedName>
        <fullName evidence="1">Uncharacterized protein</fullName>
    </submittedName>
</protein>
<dbReference type="AlphaFoldDB" id="A0A2S2QBP3"/>
<gene>
    <name evidence="1" type="ORF">g.183266</name>
</gene>
<evidence type="ECO:0000313" key="1">
    <source>
        <dbReference type="EMBL" id="MBY75165.1"/>
    </source>
</evidence>
<accession>A0A2S2QBP3</accession>